<dbReference type="Gene3D" id="3.40.50.720">
    <property type="entry name" value="NAD(P)-binding Rossmann-like Domain"/>
    <property type="match status" value="1"/>
</dbReference>
<protein>
    <recommendedName>
        <fullName evidence="1">CoA-binding domain-containing protein</fullName>
    </recommendedName>
</protein>
<dbReference type="InterPro" id="IPR003781">
    <property type="entry name" value="CoA-bd"/>
</dbReference>
<accession>U4V7U7</accession>
<dbReference type="PANTHER" id="PTHR33303">
    <property type="entry name" value="CYTOPLASMIC PROTEIN-RELATED"/>
    <property type="match status" value="1"/>
</dbReference>
<dbReference type="AlphaFoldDB" id="U4V7U7"/>
<dbReference type="Proteomes" id="UP000016842">
    <property type="component" value="Unassembled WGS sequence"/>
</dbReference>
<dbReference type="InterPro" id="IPR036291">
    <property type="entry name" value="NAD(P)-bd_dom_sf"/>
</dbReference>
<organism evidence="2 3">
    <name type="scientific">Brucella intermedia 229E</name>
    <dbReference type="NCBI Taxonomy" id="1337887"/>
    <lineage>
        <taxon>Bacteria</taxon>
        <taxon>Pseudomonadati</taxon>
        <taxon>Pseudomonadota</taxon>
        <taxon>Alphaproteobacteria</taxon>
        <taxon>Hyphomicrobiales</taxon>
        <taxon>Brucellaceae</taxon>
        <taxon>Brucella/Ochrobactrum group</taxon>
        <taxon>Brucella</taxon>
    </lineage>
</organism>
<reference evidence="2 3" key="1">
    <citation type="journal article" date="2014" name="FEMS Microbiol. Lett.">
        <title>Genome sequencing analysis reveals virulence-related gene content of Ochrobactrum intermedium strain 229E, a urease-positive strain isolated from the human gastric niche.</title>
        <authorList>
            <person name="Kulkarni G.J."/>
            <person name="Shetty S."/>
            <person name="Dharne M.S."/>
            <person name="Shouche Y.S."/>
        </authorList>
    </citation>
    <scope>NUCLEOTIDE SEQUENCE [LARGE SCALE GENOMIC DNA]</scope>
    <source>
        <strain evidence="2 3">229E</strain>
    </source>
</reference>
<proteinExistence type="predicted"/>
<dbReference type="PANTHER" id="PTHR33303:SF2">
    <property type="entry name" value="COA-BINDING DOMAIN-CONTAINING PROTEIN"/>
    <property type="match status" value="1"/>
</dbReference>
<evidence type="ECO:0000313" key="3">
    <source>
        <dbReference type="Proteomes" id="UP000016842"/>
    </source>
</evidence>
<name>U4V7U7_9HYPH</name>
<comment type="caution">
    <text evidence="2">The sequence shown here is derived from an EMBL/GenBank/DDBJ whole genome shotgun (WGS) entry which is preliminary data.</text>
</comment>
<evidence type="ECO:0000259" key="1">
    <source>
        <dbReference type="Pfam" id="PF13380"/>
    </source>
</evidence>
<dbReference type="EMBL" id="ASXJ01000113">
    <property type="protein sequence ID" value="ERM02055.1"/>
    <property type="molecule type" value="Genomic_DNA"/>
</dbReference>
<dbReference type="PATRIC" id="fig|1337887.3.peg.2258"/>
<sequence length="79" mass="8858">MVARLADIDEPVDMVDVFREPYSLPGIVDEVLAMQPRPKVLWTQLGVVHEEAGNRAREAGLTVVMDRCPAIEYPRLIAK</sequence>
<dbReference type="SUPFAM" id="SSF51735">
    <property type="entry name" value="NAD(P)-binding Rossmann-fold domains"/>
    <property type="match status" value="1"/>
</dbReference>
<feature type="domain" description="CoA-binding" evidence="1">
    <location>
        <begin position="2"/>
        <end position="73"/>
    </location>
</feature>
<gene>
    <name evidence="2" type="ORF">Q644_18775</name>
</gene>
<evidence type="ECO:0000313" key="2">
    <source>
        <dbReference type="EMBL" id="ERM02055.1"/>
    </source>
</evidence>
<dbReference type="Pfam" id="PF13380">
    <property type="entry name" value="CoA_binding_2"/>
    <property type="match status" value="1"/>
</dbReference>